<sequence length="319" mass="34866">MPHHLTGRRRRTHFVNSLFLSLWCITNGLQMADIPAVPSDTDTLLRHPQPGRGAPLDRISVGVSAEVPTTTTAAAGPVASKEFIPWVSLQPARIAYIGSGTLLDKRHRAWQHWAVITFSCLTALVIASHVVICVRSLCFESPGYGDHKQLASTEEGGLSSTQGGSSGGQGAGGGPRQHLQFDRFIINQGPESGYHMSQNASVDGPKAETIGRFHYMPDKGGHHQSGYGMREIIEDLSSDDYDSEEDTSDDADTRPHPAAGEIYFGLDGRARVVQYPQALLIPEEDETPEQFAARRKRQRERAHYAADTAGGPPRPWSRH</sequence>
<protein>
    <recommendedName>
        <fullName evidence="6">Transmembrane protein</fullName>
    </recommendedName>
</protein>
<evidence type="ECO:0000256" key="3">
    <source>
        <dbReference type="SAM" id="SignalP"/>
    </source>
</evidence>
<keyword evidence="2" id="KW-1133">Transmembrane helix</keyword>
<organism evidence="4 5">
    <name type="scientific">Perkinsus chesapeaki</name>
    <name type="common">Clam parasite</name>
    <name type="synonym">Perkinsus andrewsi</name>
    <dbReference type="NCBI Taxonomy" id="330153"/>
    <lineage>
        <taxon>Eukaryota</taxon>
        <taxon>Sar</taxon>
        <taxon>Alveolata</taxon>
        <taxon>Perkinsozoa</taxon>
        <taxon>Perkinsea</taxon>
        <taxon>Perkinsida</taxon>
        <taxon>Perkinsidae</taxon>
        <taxon>Perkinsus</taxon>
    </lineage>
</organism>
<gene>
    <name evidence="4" type="ORF">FOL47_001564</name>
</gene>
<feature type="region of interest" description="Disordered" evidence="1">
    <location>
        <begin position="281"/>
        <end position="319"/>
    </location>
</feature>
<keyword evidence="5" id="KW-1185">Reference proteome</keyword>
<keyword evidence="2" id="KW-0472">Membrane</keyword>
<keyword evidence="2" id="KW-0812">Transmembrane</keyword>
<name>A0A7J6MK58_PERCH</name>
<feature type="chain" id="PRO_5029636473" description="Transmembrane protein" evidence="3">
    <location>
        <begin position="29"/>
        <end position="319"/>
    </location>
</feature>
<evidence type="ECO:0000256" key="2">
    <source>
        <dbReference type="SAM" id="Phobius"/>
    </source>
</evidence>
<evidence type="ECO:0008006" key="6">
    <source>
        <dbReference type="Google" id="ProtNLM"/>
    </source>
</evidence>
<comment type="caution">
    <text evidence="4">The sequence shown here is derived from an EMBL/GenBank/DDBJ whole genome shotgun (WGS) entry which is preliminary data.</text>
</comment>
<dbReference type="OrthoDB" id="10523788at2759"/>
<reference evidence="4 5" key="1">
    <citation type="submission" date="2020-04" db="EMBL/GenBank/DDBJ databases">
        <title>Perkinsus chesapeaki whole genome sequence.</title>
        <authorList>
            <person name="Bogema D.R."/>
        </authorList>
    </citation>
    <scope>NUCLEOTIDE SEQUENCE [LARGE SCALE GENOMIC DNA]</scope>
    <source>
        <strain evidence="4">ATCC PRA-425</strain>
    </source>
</reference>
<accession>A0A7J6MK58</accession>
<feature type="compositionally biased region" description="Acidic residues" evidence="1">
    <location>
        <begin position="239"/>
        <end position="250"/>
    </location>
</feature>
<feature type="region of interest" description="Disordered" evidence="1">
    <location>
        <begin position="150"/>
        <end position="175"/>
    </location>
</feature>
<feature type="region of interest" description="Disordered" evidence="1">
    <location>
        <begin position="239"/>
        <end position="260"/>
    </location>
</feature>
<feature type="compositionally biased region" description="Low complexity" evidence="1">
    <location>
        <begin position="152"/>
        <end position="163"/>
    </location>
</feature>
<keyword evidence="3" id="KW-0732">Signal</keyword>
<feature type="transmembrane region" description="Helical" evidence="2">
    <location>
        <begin position="113"/>
        <end position="132"/>
    </location>
</feature>
<evidence type="ECO:0000256" key="1">
    <source>
        <dbReference type="SAM" id="MobiDB-lite"/>
    </source>
</evidence>
<proteinExistence type="predicted"/>
<evidence type="ECO:0000313" key="5">
    <source>
        <dbReference type="Proteomes" id="UP000591131"/>
    </source>
</evidence>
<feature type="compositionally biased region" description="Gly residues" evidence="1">
    <location>
        <begin position="164"/>
        <end position="175"/>
    </location>
</feature>
<feature type="signal peptide" evidence="3">
    <location>
        <begin position="1"/>
        <end position="28"/>
    </location>
</feature>
<evidence type="ECO:0000313" key="4">
    <source>
        <dbReference type="EMBL" id="KAF4671361.1"/>
    </source>
</evidence>
<dbReference type="Proteomes" id="UP000591131">
    <property type="component" value="Unassembled WGS sequence"/>
</dbReference>
<dbReference type="AlphaFoldDB" id="A0A7J6MK58"/>
<dbReference type="EMBL" id="JAAPAO010000138">
    <property type="protein sequence ID" value="KAF4671361.1"/>
    <property type="molecule type" value="Genomic_DNA"/>
</dbReference>